<feature type="compositionally biased region" description="Polar residues" evidence="1">
    <location>
        <begin position="46"/>
        <end position="66"/>
    </location>
</feature>
<sequence>MDKRTTVKGEKKLNISAKRKKRRLPPEVNPNRRRRIEEQTLPPEVHSSSQADIDSSDNTVSSQNFQPRKYEEDKCGPSTSSASLESDLQNSIPDSVNFDVATIVPPISIEPSLNNVIDTTPMRSSEGSKDVENNVWNNSTTRYEYPDLTVESDGRPPKDDYNIISGRFIVDGKHIVQELRSLDYHRYECEKTYWTPNKYHTICSEHFIEGKKSDAVNSPSYAPTIFASSSTTPKDNWNLDRHSGYKK</sequence>
<evidence type="ECO:0008006" key="4">
    <source>
        <dbReference type="Google" id="ProtNLM"/>
    </source>
</evidence>
<dbReference type="OrthoDB" id="6642705at2759"/>
<feature type="compositionally biased region" description="Polar residues" evidence="1">
    <location>
        <begin position="224"/>
        <end position="235"/>
    </location>
</feature>
<name>A0A482WTV3_LAOST</name>
<dbReference type="EMBL" id="QKKF02026398">
    <property type="protein sequence ID" value="RZF36450.1"/>
    <property type="molecule type" value="Genomic_DNA"/>
</dbReference>
<evidence type="ECO:0000256" key="1">
    <source>
        <dbReference type="SAM" id="MobiDB-lite"/>
    </source>
</evidence>
<comment type="caution">
    <text evidence="2">The sequence shown here is derived from an EMBL/GenBank/DDBJ whole genome shotgun (WGS) entry which is preliminary data.</text>
</comment>
<dbReference type="InParanoid" id="A0A482WTV3"/>
<organism evidence="2 3">
    <name type="scientific">Laodelphax striatellus</name>
    <name type="common">Small brown planthopper</name>
    <name type="synonym">Delphax striatella</name>
    <dbReference type="NCBI Taxonomy" id="195883"/>
    <lineage>
        <taxon>Eukaryota</taxon>
        <taxon>Metazoa</taxon>
        <taxon>Ecdysozoa</taxon>
        <taxon>Arthropoda</taxon>
        <taxon>Hexapoda</taxon>
        <taxon>Insecta</taxon>
        <taxon>Pterygota</taxon>
        <taxon>Neoptera</taxon>
        <taxon>Paraneoptera</taxon>
        <taxon>Hemiptera</taxon>
        <taxon>Auchenorrhyncha</taxon>
        <taxon>Fulgoroidea</taxon>
        <taxon>Delphacidae</taxon>
        <taxon>Criomorphinae</taxon>
        <taxon>Laodelphax</taxon>
    </lineage>
</organism>
<protein>
    <recommendedName>
        <fullName evidence="4">THAP-type domain-containing protein</fullName>
    </recommendedName>
</protein>
<feature type="region of interest" description="Disordered" evidence="1">
    <location>
        <begin position="224"/>
        <end position="247"/>
    </location>
</feature>
<proteinExistence type="predicted"/>
<keyword evidence="3" id="KW-1185">Reference proteome</keyword>
<dbReference type="AlphaFoldDB" id="A0A482WTV3"/>
<dbReference type="Proteomes" id="UP000291343">
    <property type="component" value="Unassembled WGS sequence"/>
</dbReference>
<evidence type="ECO:0000313" key="2">
    <source>
        <dbReference type="EMBL" id="RZF36450.1"/>
    </source>
</evidence>
<feature type="compositionally biased region" description="Basic and acidic residues" evidence="1">
    <location>
        <begin position="1"/>
        <end position="13"/>
    </location>
</feature>
<accession>A0A482WTV3</accession>
<feature type="compositionally biased region" description="Basic and acidic residues" evidence="1">
    <location>
        <begin position="237"/>
        <end position="247"/>
    </location>
</feature>
<feature type="compositionally biased region" description="Polar residues" evidence="1">
    <location>
        <begin position="77"/>
        <end position="87"/>
    </location>
</feature>
<gene>
    <name evidence="2" type="ORF">LSTR_LSTR009546</name>
</gene>
<evidence type="ECO:0000313" key="3">
    <source>
        <dbReference type="Proteomes" id="UP000291343"/>
    </source>
</evidence>
<feature type="region of interest" description="Disordered" evidence="1">
    <location>
        <begin position="1"/>
        <end position="87"/>
    </location>
</feature>
<reference evidence="2 3" key="1">
    <citation type="journal article" date="2017" name="Gigascience">
        <title>Genome sequence of the small brown planthopper, Laodelphax striatellus.</title>
        <authorList>
            <person name="Zhu J."/>
            <person name="Jiang F."/>
            <person name="Wang X."/>
            <person name="Yang P."/>
            <person name="Bao Y."/>
            <person name="Zhao W."/>
            <person name="Wang W."/>
            <person name="Lu H."/>
            <person name="Wang Q."/>
            <person name="Cui N."/>
            <person name="Li J."/>
            <person name="Chen X."/>
            <person name="Luo L."/>
            <person name="Yu J."/>
            <person name="Kang L."/>
            <person name="Cui F."/>
        </authorList>
    </citation>
    <scope>NUCLEOTIDE SEQUENCE [LARGE SCALE GENOMIC DNA]</scope>
    <source>
        <strain evidence="2">Lst14</strain>
    </source>
</reference>